<organism evidence="1">
    <name type="scientific">Arundo donax</name>
    <name type="common">Giant reed</name>
    <name type="synonym">Donax arundinaceus</name>
    <dbReference type="NCBI Taxonomy" id="35708"/>
    <lineage>
        <taxon>Eukaryota</taxon>
        <taxon>Viridiplantae</taxon>
        <taxon>Streptophyta</taxon>
        <taxon>Embryophyta</taxon>
        <taxon>Tracheophyta</taxon>
        <taxon>Spermatophyta</taxon>
        <taxon>Magnoliopsida</taxon>
        <taxon>Liliopsida</taxon>
        <taxon>Poales</taxon>
        <taxon>Poaceae</taxon>
        <taxon>PACMAD clade</taxon>
        <taxon>Arundinoideae</taxon>
        <taxon>Arundineae</taxon>
        <taxon>Arundo</taxon>
    </lineage>
</organism>
<name>A0A0A9HAY5_ARUDO</name>
<protein>
    <submittedName>
        <fullName evidence="1">Ptk1</fullName>
    </submittedName>
</protein>
<dbReference type="AlphaFoldDB" id="A0A0A9HAY5"/>
<dbReference type="EMBL" id="GBRH01163979">
    <property type="protein sequence ID" value="JAE33917.1"/>
    <property type="molecule type" value="Transcribed_RNA"/>
</dbReference>
<accession>A0A0A9HAY5</accession>
<reference evidence="1" key="1">
    <citation type="submission" date="2014-09" db="EMBL/GenBank/DDBJ databases">
        <authorList>
            <person name="Magalhaes I.L.F."/>
            <person name="Oliveira U."/>
            <person name="Santos F.R."/>
            <person name="Vidigal T.H.D.A."/>
            <person name="Brescovit A.D."/>
            <person name="Santos A.J."/>
        </authorList>
    </citation>
    <scope>NUCLEOTIDE SEQUENCE</scope>
    <source>
        <tissue evidence="1">Shoot tissue taken approximately 20 cm above the soil surface</tissue>
    </source>
</reference>
<evidence type="ECO:0000313" key="1">
    <source>
        <dbReference type="EMBL" id="JAE33917.1"/>
    </source>
</evidence>
<reference evidence="1" key="2">
    <citation type="journal article" date="2015" name="Data Brief">
        <title>Shoot transcriptome of the giant reed, Arundo donax.</title>
        <authorList>
            <person name="Barrero R.A."/>
            <person name="Guerrero F.D."/>
            <person name="Moolhuijzen P."/>
            <person name="Goolsby J.A."/>
            <person name="Tidwell J."/>
            <person name="Bellgard S.E."/>
            <person name="Bellgard M.I."/>
        </authorList>
    </citation>
    <scope>NUCLEOTIDE SEQUENCE</scope>
    <source>
        <tissue evidence="1">Shoot tissue taken approximately 20 cm above the soil surface</tissue>
    </source>
</reference>
<sequence>MNIARLRHCNPGNQPSPIRAVQAVQSEIAIRIQSKPSFNPKTFIRSNKWLLVGEIT</sequence>
<proteinExistence type="predicted"/>